<reference evidence="10" key="1">
    <citation type="journal article" date="2019" name="Int. J. Syst. Evol. Microbiol.">
        <title>The Global Catalogue of Microorganisms (GCM) 10K type strain sequencing project: providing services to taxonomists for standard genome sequencing and annotation.</title>
        <authorList>
            <consortium name="The Broad Institute Genomics Platform"/>
            <consortium name="The Broad Institute Genome Sequencing Center for Infectious Disease"/>
            <person name="Wu L."/>
            <person name="Ma J."/>
        </authorList>
    </citation>
    <scope>NUCLEOTIDE SEQUENCE [LARGE SCALE GENOMIC DNA]</scope>
    <source>
        <strain evidence="10">JCM 16211</strain>
    </source>
</reference>
<evidence type="ECO:0000256" key="5">
    <source>
        <dbReference type="ARBA" id="ARBA00022801"/>
    </source>
</evidence>
<dbReference type="Proteomes" id="UP001501221">
    <property type="component" value="Unassembled WGS sequence"/>
</dbReference>
<comment type="catalytic activity">
    <reaction evidence="1 8">
        <text>a myo-inositol phosphate + H2O = myo-inositol + phosphate</text>
        <dbReference type="Rhea" id="RHEA:24056"/>
        <dbReference type="ChEBI" id="CHEBI:15377"/>
        <dbReference type="ChEBI" id="CHEBI:17268"/>
        <dbReference type="ChEBI" id="CHEBI:43474"/>
        <dbReference type="ChEBI" id="CHEBI:84139"/>
        <dbReference type="EC" id="3.1.3.25"/>
    </reaction>
</comment>
<dbReference type="InterPro" id="IPR022337">
    <property type="entry name" value="Inositol_monophosphatase_SuhB"/>
</dbReference>
<evidence type="ECO:0000256" key="8">
    <source>
        <dbReference type="RuleBase" id="RU364068"/>
    </source>
</evidence>
<keyword evidence="5 8" id="KW-0378">Hydrolase</keyword>
<comment type="cofactor">
    <cofactor evidence="2 8">
        <name>Mg(2+)</name>
        <dbReference type="ChEBI" id="CHEBI:18420"/>
    </cofactor>
</comment>
<dbReference type="SUPFAM" id="SSF56655">
    <property type="entry name" value="Carbohydrate phosphatase"/>
    <property type="match status" value="1"/>
</dbReference>
<evidence type="ECO:0000256" key="7">
    <source>
        <dbReference type="ARBA" id="ARBA00022842"/>
    </source>
</evidence>
<dbReference type="PRINTS" id="PR01959">
    <property type="entry name" value="SBIMPHPHTASE"/>
</dbReference>
<dbReference type="PROSITE" id="PS00630">
    <property type="entry name" value="IMP_2"/>
    <property type="match status" value="1"/>
</dbReference>
<organism evidence="9 10">
    <name type="scientific">Kangiella japonica</name>
    <dbReference type="NCBI Taxonomy" id="647384"/>
    <lineage>
        <taxon>Bacteria</taxon>
        <taxon>Pseudomonadati</taxon>
        <taxon>Pseudomonadota</taxon>
        <taxon>Gammaproteobacteria</taxon>
        <taxon>Kangiellales</taxon>
        <taxon>Kangiellaceae</taxon>
        <taxon>Kangiella</taxon>
    </lineage>
</organism>
<sequence>MRSIFAQFCGQPILYSEFFLYRLFFDFGGINMNAYKNIAVRAAERAGNFVAKAFANRDRIIAQSKGPNDFVSNIDKQAEEIIIDAIKYSYPDHAILAEESGQHGESDTVWIIDPIDGTTNFLLGIPHFAISIAVKHKNKTLAAVIYDPIKDETFTASNGSGAQLNNTRIRVSDKKRLDNSVLATGFPFRGNQNLTEYLTYFETIFPLCIDMRRAGSASLDLAYVAAGRLDGFWEFGLSEWDTAAGILIVKEAGGFVGDVKGNPHQEKSKSILAANPGVFKHFMKSVKDL</sequence>
<evidence type="ECO:0000256" key="2">
    <source>
        <dbReference type="ARBA" id="ARBA00001946"/>
    </source>
</evidence>
<keyword evidence="6" id="KW-0889">Transcription antitermination</keyword>
<keyword evidence="7 8" id="KW-0460">Magnesium</keyword>
<gene>
    <name evidence="9" type="primary">suhB</name>
    <name evidence="9" type="ORF">GCM10009123_20690</name>
</gene>
<evidence type="ECO:0000313" key="9">
    <source>
        <dbReference type="EMBL" id="GAA0213297.1"/>
    </source>
</evidence>
<evidence type="ECO:0000313" key="10">
    <source>
        <dbReference type="Proteomes" id="UP001501221"/>
    </source>
</evidence>
<dbReference type="Gene3D" id="3.30.540.10">
    <property type="entry name" value="Fructose-1,6-Bisphosphatase, subunit A, domain 1"/>
    <property type="match status" value="1"/>
</dbReference>
<dbReference type="CDD" id="cd01639">
    <property type="entry name" value="IMPase"/>
    <property type="match status" value="1"/>
</dbReference>
<dbReference type="PANTHER" id="PTHR20854:SF4">
    <property type="entry name" value="INOSITOL-1-MONOPHOSPHATASE-RELATED"/>
    <property type="match status" value="1"/>
</dbReference>
<dbReference type="InterPro" id="IPR000760">
    <property type="entry name" value="Inositol_monophosphatase-like"/>
</dbReference>
<keyword evidence="4 8" id="KW-0479">Metal-binding</keyword>
<dbReference type="InterPro" id="IPR020550">
    <property type="entry name" value="Inositol_monophosphatase_CS"/>
</dbReference>
<dbReference type="InterPro" id="IPR033942">
    <property type="entry name" value="IMPase"/>
</dbReference>
<evidence type="ECO:0000256" key="6">
    <source>
        <dbReference type="ARBA" id="ARBA00022814"/>
    </source>
</evidence>
<protein>
    <recommendedName>
        <fullName evidence="8">Inositol-1-monophosphatase</fullName>
        <ecNumber evidence="8">3.1.3.25</ecNumber>
    </recommendedName>
</protein>
<proteinExistence type="inferred from homology"/>
<name>A0ABP3CQY1_9GAMM</name>
<keyword evidence="6" id="KW-0805">Transcription regulation</keyword>
<keyword evidence="10" id="KW-1185">Reference proteome</keyword>
<comment type="similarity">
    <text evidence="3 8">Belongs to the inositol monophosphatase superfamily.</text>
</comment>
<evidence type="ECO:0000256" key="1">
    <source>
        <dbReference type="ARBA" id="ARBA00001033"/>
    </source>
</evidence>
<comment type="caution">
    <text evidence="9">The sequence shown here is derived from an EMBL/GenBank/DDBJ whole genome shotgun (WGS) entry which is preliminary data.</text>
</comment>
<evidence type="ECO:0000256" key="3">
    <source>
        <dbReference type="ARBA" id="ARBA00009759"/>
    </source>
</evidence>
<dbReference type="PANTHER" id="PTHR20854">
    <property type="entry name" value="INOSITOL MONOPHOSPHATASE"/>
    <property type="match status" value="1"/>
</dbReference>
<dbReference type="PRINTS" id="PR00377">
    <property type="entry name" value="IMPHPHTASES"/>
</dbReference>
<evidence type="ECO:0000256" key="4">
    <source>
        <dbReference type="ARBA" id="ARBA00022723"/>
    </source>
</evidence>
<dbReference type="Pfam" id="PF00459">
    <property type="entry name" value="Inositol_P"/>
    <property type="match status" value="1"/>
</dbReference>
<dbReference type="EC" id="3.1.3.25" evidence="8"/>
<keyword evidence="6" id="KW-0804">Transcription</keyword>
<dbReference type="EMBL" id="BAAAFM010000008">
    <property type="protein sequence ID" value="GAA0213297.1"/>
    <property type="molecule type" value="Genomic_DNA"/>
</dbReference>
<accession>A0ABP3CQY1</accession>
<dbReference type="Gene3D" id="3.40.190.80">
    <property type="match status" value="1"/>
</dbReference>